<feature type="compositionally biased region" description="Basic residues" evidence="1">
    <location>
        <begin position="164"/>
        <end position="173"/>
    </location>
</feature>
<accession>A0AB74IIF9</accession>
<dbReference type="EMBL" id="QZAM01000411">
    <property type="protein sequence ID" value="THW32746.1"/>
    <property type="molecule type" value="Genomic_DNA"/>
</dbReference>
<evidence type="ECO:0000256" key="1">
    <source>
        <dbReference type="SAM" id="MobiDB-lite"/>
    </source>
</evidence>
<dbReference type="Proteomes" id="UP000309076">
    <property type="component" value="Unassembled WGS sequence"/>
</dbReference>
<sequence length="337" mass="37758">MPPKSVKHLEHNVYFITSTEFDSPKDKRGRLQMHQAFSSLAECNQFCEAKVDEFTMRYGIESPDITEAHYTDDGRFRIEIPSLNREMRVIVETTIMPLFGGVIEHNKPVAGKTPTKVRQSNNAKLQKGKAKVGKVQSSDEEEEDYLSSDEMKDEPHSPDATTTKPHKPTKVKASRLDTTVSPPEIPDVQHSASGTEDSVVTDADLLAAPSGNPDALTPCSYFVIGHHEHWSGEQIEVIIRRFGGIVLPKLPMYATDINFWVVLGKGCPPPLLRRIRQKEFNNVAPQKLLNKIRYGGRMEGDIRGFIKSGIISSEEVVRLCKQVPGKGEDETDDYEEL</sequence>
<comment type="caution">
    <text evidence="2">The sequence shown here is derived from an EMBL/GenBank/DDBJ whole genome shotgun (WGS) entry which is preliminary data.</text>
</comment>
<protein>
    <recommendedName>
        <fullName evidence="4">BRCT domain-containing protein</fullName>
    </recommendedName>
</protein>
<reference evidence="2 3" key="1">
    <citation type="submission" date="2018-10" db="EMBL/GenBank/DDBJ databases">
        <title>Fifty Aureobasidium pullulans genomes reveal a recombining polyextremotolerant generalist.</title>
        <authorList>
            <person name="Gostincar C."/>
            <person name="Turk M."/>
            <person name="Zajc J."/>
            <person name="Gunde-Cimerman N."/>
        </authorList>
    </citation>
    <scope>NUCLEOTIDE SEQUENCE [LARGE SCALE GENOMIC DNA]</scope>
    <source>
        <strain evidence="2 3">EXF-10796</strain>
    </source>
</reference>
<proteinExistence type="predicted"/>
<name>A0AB74IIF9_AURPU</name>
<evidence type="ECO:0008006" key="4">
    <source>
        <dbReference type="Google" id="ProtNLM"/>
    </source>
</evidence>
<evidence type="ECO:0000313" key="2">
    <source>
        <dbReference type="EMBL" id="THW32746.1"/>
    </source>
</evidence>
<gene>
    <name evidence="2" type="ORF">D6D21_10274</name>
</gene>
<dbReference type="AlphaFoldDB" id="A0AB74IIF9"/>
<organism evidence="2 3">
    <name type="scientific">Aureobasidium pullulans</name>
    <name type="common">Black yeast</name>
    <name type="synonym">Pullularia pullulans</name>
    <dbReference type="NCBI Taxonomy" id="5580"/>
    <lineage>
        <taxon>Eukaryota</taxon>
        <taxon>Fungi</taxon>
        <taxon>Dikarya</taxon>
        <taxon>Ascomycota</taxon>
        <taxon>Pezizomycotina</taxon>
        <taxon>Dothideomycetes</taxon>
        <taxon>Dothideomycetidae</taxon>
        <taxon>Dothideales</taxon>
        <taxon>Saccotheciaceae</taxon>
        <taxon>Aureobasidium</taxon>
    </lineage>
</organism>
<evidence type="ECO:0000313" key="3">
    <source>
        <dbReference type="Proteomes" id="UP000309076"/>
    </source>
</evidence>
<feature type="region of interest" description="Disordered" evidence="1">
    <location>
        <begin position="105"/>
        <end position="196"/>
    </location>
</feature>
<feature type="compositionally biased region" description="Acidic residues" evidence="1">
    <location>
        <begin position="138"/>
        <end position="147"/>
    </location>
</feature>